<protein>
    <submittedName>
        <fullName evidence="2">Unnamed protein product</fullName>
    </submittedName>
</protein>
<gene>
    <name evidence="2" type="ORF">Pfra01_002262600</name>
</gene>
<feature type="region of interest" description="Disordered" evidence="1">
    <location>
        <begin position="101"/>
        <end position="143"/>
    </location>
</feature>
<dbReference type="EMBL" id="BSXT01003473">
    <property type="protein sequence ID" value="GMF54296.1"/>
    <property type="molecule type" value="Genomic_DNA"/>
</dbReference>
<dbReference type="AlphaFoldDB" id="A0A9W6Y633"/>
<feature type="compositionally biased region" description="Polar residues" evidence="1">
    <location>
        <begin position="133"/>
        <end position="143"/>
    </location>
</feature>
<evidence type="ECO:0000313" key="2">
    <source>
        <dbReference type="EMBL" id="GMF54296.1"/>
    </source>
</evidence>
<reference evidence="2" key="1">
    <citation type="submission" date="2023-04" db="EMBL/GenBank/DDBJ databases">
        <title>Phytophthora fragariaefolia NBRC 109709.</title>
        <authorList>
            <person name="Ichikawa N."/>
            <person name="Sato H."/>
            <person name="Tonouchi N."/>
        </authorList>
    </citation>
    <scope>NUCLEOTIDE SEQUENCE</scope>
    <source>
        <strain evidence="2">NBRC 109709</strain>
    </source>
</reference>
<dbReference type="Proteomes" id="UP001165121">
    <property type="component" value="Unassembled WGS sequence"/>
</dbReference>
<proteinExistence type="predicted"/>
<keyword evidence="3" id="KW-1185">Reference proteome</keyword>
<accession>A0A9W6Y633</accession>
<sequence>MGIAVCGTHYSGMGAASYKFVEDGMGSGGIHFKGSQAAILASHGSLLFCYWVMTWSVASSVRNIASMTSNLSKVSKRDTGGPRKIVVGQAKGTEYIVRAAENNGTPQASAAGPGSVGRARSTGPQESVAEVGQKSSESVFNEV</sequence>
<evidence type="ECO:0000313" key="3">
    <source>
        <dbReference type="Proteomes" id="UP001165121"/>
    </source>
</evidence>
<comment type="caution">
    <text evidence="2">The sequence shown here is derived from an EMBL/GenBank/DDBJ whole genome shotgun (WGS) entry which is preliminary data.</text>
</comment>
<name>A0A9W6Y633_9STRA</name>
<evidence type="ECO:0000256" key="1">
    <source>
        <dbReference type="SAM" id="MobiDB-lite"/>
    </source>
</evidence>
<organism evidence="2 3">
    <name type="scientific">Phytophthora fragariaefolia</name>
    <dbReference type="NCBI Taxonomy" id="1490495"/>
    <lineage>
        <taxon>Eukaryota</taxon>
        <taxon>Sar</taxon>
        <taxon>Stramenopiles</taxon>
        <taxon>Oomycota</taxon>
        <taxon>Peronosporomycetes</taxon>
        <taxon>Peronosporales</taxon>
        <taxon>Peronosporaceae</taxon>
        <taxon>Phytophthora</taxon>
    </lineage>
</organism>
<dbReference type="OrthoDB" id="163408at2759"/>